<accession>A0A6A5GPN0</accession>
<dbReference type="GO" id="GO:0008270">
    <property type="term" value="F:zinc ion binding"/>
    <property type="evidence" value="ECO:0007669"/>
    <property type="project" value="UniProtKB-KW"/>
</dbReference>
<keyword evidence="2 4" id="KW-0863">Zinc-finger</keyword>
<dbReference type="InterPro" id="IPR052667">
    <property type="entry name" value="E3_ubiquitin-ligase_RING"/>
</dbReference>
<dbReference type="AlphaFoldDB" id="A0A6A5GPN0"/>
<dbReference type="CTD" id="9823468"/>
<evidence type="ECO:0000313" key="8">
    <source>
        <dbReference type="Proteomes" id="UP000483820"/>
    </source>
</evidence>
<dbReference type="RefSeq" id="XP_003090629.2">
    <property type="nucleotide sequence ID" value="XM_003090581.2"/>
</dbReference>
<evidence type="ECO:0000256" key="3">
    <source>
        <dbReference type="ARBA" id="ARBA00022833"/>
    </source>
</evidence>
<name>A0A6A5GPN0_CAERE</name>
<evidence type="ECO:0000256" key="1">
    <source>
        <dbReference type="ARBA" id="ARBA00022723"/>
    </source>
</evidence>
<sequence length="230" mass="26482">MLRRSKRISEQMERNNLPNQVSVKKSRFNEELKKKELEALKNKLKIAQGNLSDSKNKLNYELRLKEILKKKLEESERAFGAANTVATEAKTMLGNYTKLTENQKQIIADMEGKMEDFKNQTKFNEALNREKATAESYKKKWMNMMNRAENGEDENGPFPWKHCESCDEPYGDTDIRIPRVLVCGHTICTECAGKLMMNNNSIRCPVDRQSTKTENGRADGLPKNFVLLNV</sequence>
<dbReference type="EMBL" id="WUAV01000004">
    <property type="protein sequence ID" value="KAF1757137.1"/>
    <property type="molecule type" value="Genomic_DNA"/>
</dbReference>
<dbReference type="Gene3D" id="3.30.40.10">
    <property type="entry name" value="Zinc/RING finger domain, C3HC4 (zinc finger)"/>
    <property type="match status" value="1"/>
</dbReference>
<dbReference type="Proteomes" id="UP000483820">
    <property type="component" value="Chromosome IV"/>
</dbReference>
<dbReference type="PANTHER" id="PTHR47156">
    <property type="entry name" value="PROTEIN CBG20824"/>
    <property type="match status" value="1"/>
</dbReference>
<dbReference type="SMART" id="SM00184">
    <property type="entry name" value="RING"/>
    <property type="match status" value="1"/>
</dbReference>
<evidence type="ECO:0000256" key="2">
    <source>
        <dbReference type="ARBA" id="ARBA00022771"/>
    </source>
</evidence>
<proteinExistence type="predicted"/>
<dbReference type="InterPro" id="IPR013083">
    <property type="entry name" value="Znf_RING/FYVE/PHD"/>
</dbReference>
<evidence type="ECO:0000313" key="7">
    <source>
        <dbReference type="EMBL" id="KAF1757137.1"/>
    </source>
</evidence>
<evidence type="ECO:0000259" key="6">
    <source>
        <dbReference type="PROSITE" id="PS50089"/>
    </source>
</evidence>
<organism evidence="7 8">
    <name type="scientific">Caenorhabditis remanei</name>
    <name type="common">Caenorhabditis vulgaris</name>
    <dbReference type="NCBI Taxonomy" id="31234"/>
    <lineage>
        <taxon>Eukaryota</taxon>
        <taxon>Metazoa</taxon>
        <taxon>Ecdysozoa</taxon>
        <taxon>Nematoda</taxon>
        <taxon>Chromadorea</taxon>
        <taxon>Rhabditida</taxon>
        <taxon>Rhabditina</taxon>
        <taxon>Rhabditomorpha</taxon>
        <taxon>Rhabditoidea</taxon>
        <taxon>Rhabditidae</taxon>
        <taxon>Peloderinae</taxon>
        <taxon>Caenorhabditis</taxon>
    </lineage>
</organism>
<dbReference type="GeneID" id="9823468"/>
<keyword evidence="3" id="KW-0862">Zinc</keyword>
<dbReference type="PROSITE" id="PS00518">
    <property type="entry name" value="ZF_RING_1"/>
    <property type="match status" value="1"/>
</dbReference>
<dbReference type="InterPro" id="IPR001841">
    <property type="entry name" value="Znf_RING"/>
</dbReference>
<feature type="domain" description="RING-type" evidence="6">
    <location>
        <begin position="163"/>
        <end position="208"/>
    </location>
</feature>
<keyword evidence="1" id="KW-0479">Metal-binding</keyword>
<reference evidence="7 8" key="1">
    <citation type="submission" date="2019-12" db="EMBL/GenBank/DDBJ databases">
        <title>Chromosome-level assembly of the Caenorhabditis remanei genome.</title>
        <authorList>
            <person name="Teterina A.A."/>
            <person name="Willis J.H."/>
            <person name="Phillips P.C."/>
        </authorList>
    </citation>
    <scope>NUCLEOTIDE SEQUENCE [LARGE SCALE GENOMIC DNA]</scope>
    <source>
        <strain evidence="7 8">PX506</strain>
        <tissue evidence="7">Whole organism</tissue>
    </source>
</reference>
<comment type="caution">
    <text evidence="7">The sequence shown here is derived from an EMBL/GenBank/DDBJ whole genome shotgun (WGS) entry which is preliminary data.</text>
</comment>
<dbReference type="InterPro" id="IPR017907">
    <property type="entry name" value="Znf_RING_CS"/>
</dbReference>
<evidence type="ECO:0000256" key="5">
    <source>
        <dbReference type="SAM" id="Coils"/>
    </source>
</evidence>
<feature type="coiled-coil region" evidence="5">
    <location>
        <begin position="30"/>
        <end position="57"/>
    </location>
</feature>
<keyword evidence="5" id="KW-0175">Coiled coil</keyword>
<protein>
    <recommendedName>
        <fullName evidence="6">RING-type domain-containing protein</fullName>
    </recommendedName>
</protein>
<gene>
    <name evidence="7" type="ORF">GCK72_013592</name>
</gene>
<dbReference type="PANTHER" id="PTHR47156:SF6">
    <property type="entry name" value="C2H2-TYPE DOMAIN-CONTAINING PROTEIN-RELATED"/>
    <property type="match status" value="1"/>
</dbReference>
<dbReference type="Pfam" id="PF14634">
    <property type="entry name" value="zf-RING_5"/>
    <property type="match status" value="1"/>
</dbReference>
<dbReference type="SUPFAM" id="SSF57850">
    <property type="entry name" value="RING/U-box"/>
    <property type="match status" value="1"/>
</dbReference>
<dbReference type="KEGG" id="crq:GCK72_013592"/>
<evidence type="ECO:0000256" key="4">
    <source>
        <dbReference type="PROSITE-ProRule" id="PRU00175"/>
    </source>
</evidence>
<dbReference type="PROSITE" id="PS50089">
    <property type="entry name" value="ZF_RING_2"/>
    <property type="match status" value="1"/>
</dbReference>